<protein>
    <submittedName>
        <fullName evidence="4">Secreted protein</fullName>
    </submittedName>
</protein>
<gene>
    <name evidence="2" type="ORF">HDID_LOCUS4969</name>
</gene>
<dbReference type="WBParaSite" id="HDID_0000497101-mRNA-1">
    <property type="protein sequence ID" value="HDID_0000497101-mRNA-1"/>
    <property type="gene ID" value="HDID_0000497101"/>
</dbReference>
<accession>A0A0R3SJ56</accession>
<keyword evidence="1" id="KW-0732">Signal</keyword>
<feature type="chain" id="PRO_5043131304" evidence="1">
    <location>
        <begin position="16"/>
        <end position="68"/>
    </location>
</feature>
<organism evidence="4">
    <name type="scientific">Hymenolepis diminuta</name>
    <name type="common">Rat tapeworm</name>
    <dbReference type="NCBI Taxonomy" id="6216"/>
    <lineage>
        <taxon>Eukaryota</taxon>
        <taxon>Metazoa</taxon>
        <taxon>Spiralia</taxon>
        <taxon>Lophotrochozoa</taxon>
        <taxon>Platyhelminthes</taxon>
        <taxon>Cestoda</taxon>
        <taxon>Eucestoda</taxon>
        <taxon>Cyclophyllidea</taxon>
        <taxon>Hymenolepididae</taxon>
        <taxon>Hymenolepis</taxon>
    </lineage>
</organism>
<name>A0A0R3SJ56_HYMDI</name>
<dbReference type="AlphaFoldDB" id="A0A0R3SJ56"/>
<reference evidence="2 3" key="2">
    <citation type="submission" date="2018-11" db="EMBL/GenBank/DDBJ databases">
        <authorList>
            <consortium name="Pathogen Informatics"/>
        </authorList>
    </citation>
    <scope>NUCLEOTIDE SEQUENCE [LARGE SCALE GENOMIC DNA]</scope>
</reference>
<feature type="signal peptide" evidence="1">
    <location>
        <begin position="1"/>
        <end position="15"/>
    </location>
</feature>
<evidence type="ECO:0000313" key="4">
    <source>
        <dbReference type="WBParaSite" id="HDID_0000497101-mRNA-1"/>
    </source>
</evidence>
<evidence type="ECO:0000256" key="1">
    <source>
        <dbReference type="SAM" id="SignalP"/>
    </source>
</evidence>
<dbReference type="EMBL" id="UYSG01002189">
    <property type="protein sequence ID" value="VDL57287.1"/>
    <property type="molecule type" value="Genomic_DNA"/>
</dbReference>
<sequence>MYSFVPLQVALKVLGLELTVSTQTVAEFLARYSSTGGGGDDLNQDRLHRGGDHWFSADGDLNIDVSCN</sequence>
<evidence type="ECO:0000313" key="2">
    <source>
        <dbReference type="EMBL" id="VDL57287.1"/>
    </source>
</evidence>
<dbReference type="Proteomes" id="UP000274504">
    <property type="component" value="Unassembled WGS sequence"/>
</dbReference>
<proteinExistence type="predicted"/>
<reference evidence="4" key="1">
    <citation type="submission" date="2017-02" db="UniProtKB">
        <authorList>
            <consortium name="WormBaseParasite"/>
        </authorList>
    </citation>
    <scope>IDENTIFICATION</scope>
</reference>
<evidence type="ECO:0000313" key="3">
    <source>
        <dbReference type="Proteomes" id="UP000274504"/>
    </source>
</evidence>